<comment type="caution">
    <text evidence="1">The sequence shown here is derived from an EMBL/GenBank/DDBJ whole genome shotgun (WGS) entry which is preliminary data.</text>
</comment>
<dbReference type="RefSeq" id="WP_071803374.1">
    <property type="nucleotide sequence ID" value="NZ_MEIA01000016.1"/>
</dbReference>
<accession>A0A1K0GSV3</accession>
<keyword evidence="2" id="KW-1185">Reference proteome</keyword>
<protein>
    <submittedName>
        <fullName evidence="1">Uncharacterized protein</fullName>
    </submittedName>
</protein>
<dbReference type="Proteomes" id="UP000182486">
    <property type="component" value="Unassembled WGS sequence"/>
</dbReference>
<name>A0A1K0GSV3_9ACTN</name>
<evidence type="ECO:0000313" key="2">
    <source>
        <dbReference type="Proteomes" id="UP000182486"/>
    </source>
</evidence>
<organism evidence="1 2">
    <name type="scientific">Couchioplanes caeruleus subsp. caeruleus</name>
    <dbReference type="NCBI Taxonomy" id="56427"/>
    <lineage>
        <taxon>Bacteria</taxon>
        <taxon>Bacillati</taxon>
        <taxon>Actinomycetota</taxon>
        <taxon>Actinomycetes</taxon>
        <taxon>Micromonosporales</taxon>
        <taxon>Micromonosporaceae</taxon>
        <taxon>Couchioplanes</taxon>
    </lineage>
</organism>
<reference evidence="1 2" key="1">
    <citation type="submission" date="2016-09" db="EMBL/GenBank/DDBJ databases">
        <title>Couchioplanes caeruleus draft genome sequence.</title>
        <authorList>
            <person name="Sheehan J."/>
            <person name="Caffrey P."/>
        </authorList>
    </citation>
    <scope>NUCLEOTIDE SEQUENCE [LARGE SCALE GENOMIC DNA]</scope>
    <source>
        <strain evidence="1 2">DSM 43634</strain>
    </source>
</reference>
<evidence type="ECO:0000313" key="1">
    <source>
        <dbReference type="EMBL" id="OJF15518.1"/>
    </source>
</evidence>
<proteinExistence type="predicted"/>
<dbReference type="AlphaFoldDB" id="A0A1K0GSV3"/>
<dbReference type="EMBL" id="MEIA01000016">
    <property type="protein sequence ID" value="OJF15518.1"/>
    <property type="molecule type" value="Genomic_DNA"/>
</dbReference>
<sequence length="192" mass="21038">MFSYEHLTARQQAIYDAAEQQAPAEGRDTQDVLLEHPGDLDDKAHVAEVFGGPGAGAALREAVHRRTLDHAAQRSDSDEDLPVVRRLDDGRTAIVRAMYDGRSLLEYADGSREMVSACDTQQVGPDPDVMATAQALQDRADAARTAADLDMDPASAAVRHQTASQLQHAADDQRARAFDWMKPAERHDSDEF</sequence>
<gene>
    <name evidence="1" type="ORF">BG844_04030</name>
</gene>